<dbReference type="PANTHER" id="PTHR21240">
    <property type="entry name" value="2-AMINO-3-CARBOXYLMUCONATE-6-SEMIALDEHYDE DECARBOXYLASE"/>
    <property type="match status" value="1"/>
</dbReference>
<gene>
    <name evidence="3" type="ORF">METZ01_LOCUS223817</name>
</gene>
<dbReference type="GO" id="GO:0019748">
    <property type="term" value="P:secondary metabolic process"/>
    <property type="evidence" value="ECO:0007669"/>
    <property type="project" value="TreeGrafter"/>
</dbReference>
<accession>A0A382G8P8</accession>
<dbReference type="GO" id="GO:0016787">
    <property type="term" value="F:hydrolase activity"/>
    <property type="evidence" value="ECO:0007669"/>
    <property type="project" value="InterPro"/>
</dbReference>
<dbReference type="InterPro" id="IPR032466">
    <property type="entry name" value="Metal_Hydrolase"/>
</dbReference>
<evidence type="ECO:0000259" key="2">
    <source>
        <dbReference type="Pfam" id="PF04909"/>
    </source>
</evidence>
<dbReference type="GO" id="GO:0016831">
    <property type="term" value="F:carboxy-lyase activity"/>
    <property type="evidence" value="ECO:0007669"/>
    <property type="project" value="InterPro"/>
</dbReference>
<evidence type="ECO:0000256" key="1">
    <source>
        <dbReference type="ARBA" id="ARBA00023239"/>
    </source>
</evidence>
<dbReference type="SUPFAM" id="SSF51556">
    <property type="entry name" value="Metallo-dependent hydrolases"/>
    <property type="match status" value="1"/>
</dbReference>
<dbReference type="InterPro" id="IPR032465">
    <property type="entry name" value="ACMSD"/>
</dbReference>
<dbReference type="Gene3D" id="3.20.20.140">
    <property type="entry name" value="Metal-dependent hydrolases"/>
    <property type="match status" value="1"/>
</dbReference>
<organism evidence="3">
    <name type="scientific">marine metagenome</name>
    <dbReference type="NCBI Taxonomy" id="408172"/>
    <lineage>
        <taxon>unclassified sequences</taxon>
        <taxon>metagenomes</taxon>
        <taxon>ecological metagenomes</taxon>
    </lineage>
</organism>
<evidence type="ECO:0000313" key="3">
    <source>
        <dbReference type="EMBL" id="SVB70963.1"/>
    </source>
</evidence>
<sequence length="382" mass="42692">MKMSQGVISADCHIDLIWLPPDLFTEAAPSSMKGRMPYVTDGPKGPIWVSKNGSQFGLQNGMGSAGREYVPGIIHRSDRMAEQGLYEDGKNGIRRLTEPDLRIKDQDLDGVVGEVLYGILGGAARLNDPDASIVMMQIYNDWLAEFTSTYPDRLAGIASIPGHDIDAAVAEIERVAERGVVRGLEIPSIPDGKPLYHKHWDPVFAAAAASKLPVHFHTGGAKPPDFDSMEPLEARQAFAVFITAFQMQMSNKLMEIIFGGKLETHPELKVVIGESGIGWIPYILQHMDLEWEDQFRDLTLTMKPSEYWYRQCYATFQSDPVGIEMVKHLGEDNIMWGSDFPHPDGIWPDSQEFIEREMGHLPDTVRRKTTYNNAANLYGFPP</sequence>
<dbReference type="GO" id="GO:0005737">
    <property type="term" value="C:cytoplasm"/>
    <property type="evidence" value="ECO:0007669"/>
    <property type="project" value="TreeGrafter"/>
</dbReference>
<dbReference type="Pfam" id="PF04909">
    <property type="entry name" value="Amidohydro_2"/>
    <property type="match status" value="1"/>
</dbReference>
<proteinExistence type="predicted"/>
<name>A0A382G8P8_9ZZZZ</name>
<reference evidence="3" key="1">
    <citation type="submission" date="2018-05" db="EMBL/GenBank/DDBJ databases">
        <authorList>
            <person name="Lanie J.A."/>
            <person name="Ng W.-L."/>
            <person name="Kazmierczak K.M."/>
            <person name="Andrzejewski T.M."/>
            <person name="Davidsen T.M."/>
            <person name="Wayne K.J."/>
            <person name="Tettelin H."/>
            <person name="Glass J.I."/>
            <person name="Rusch D."/>
            <person name="Podicherti R."/>
            <person name="Tsui H.-C.T."/>
            <person name="Winkler M.E."/>
        </authorList>
    </citation>
    <scope>NUCLEOTIDE SEQUENCE</scope>
</reference>
<protein>
    <recommendedName>
        <fullName evidence="2">Amidohydrolase-related domain-containing protein</fullName>
    </recommendedName>
</protein>
<dbReference type="EMBL" id="UINC01053892">
    <property type="protein sequence ID" value="SVB70963.1"/>
    <property type="molecule type" value="Genomic_DNA"/>
</dbReference>
<dbReference type="InterPro" id="IPR006680">
    <property type="entry name" value="Amidohydro-rel"/>
</dbReference>
<dbReference type="AlphaFoldDB" id="A0A382G8P8"/>
<feature type="domain" description="Amidohydrolase-related" evidence="2">
    <location>
        <begin position="139"/>
        <end position="380"/>
    </location>
</feature>
<keyword evidence="1" id="KW-0456">Lyase</keyword>
<dbReference type="PANTHER" id="PTHR21240:SF28">
    <property type="entry name" value="ISO-OROTATE DECARBOXYLASE (EUROFUNG)"/>
    <property type="match status" value="1"/>
</dbReference>